<dbReference type="RefSeq" id="WP_275308047.1">
    <property type="nucleotide sequence ID" value="NZ_CP095749.1"/>
</dbReference>
<reference evidence="2 3" key="1">
    <citation type="submission" date="2022-03" db="EMBL/GenBank/DDBJ databases">
        <title>Streptomyces yunnanensis P86,complete genome.</title>
        <authorList>
            <person name="Chen S."/>
            <person name="Zhang Q."/>
        </authorList>
    </citation>
    <scope>NUCLEOTIDE SEQUENCE [LARGE SCALE GENOMIC DNA]</scope>
    <source>
        <strain evidence="2 3">P86</strain>
    </source>
</reference>
<dbReference type="Pfam" id="PF25232">
    <property type="entry name" value="DUF7848"/>
    <property type="match status" value="1"/>
</dbReference>
<name>A0ABY8A8B7_9ACTN</name>
<accession>A0ABY8A8B7</accession>
<feature type="domain" description="DUF7848" evidence="1">
    <location>
        <begin position="7"/>
        <end position="61"/>
    </location>
</feature>
<proteinExistence type="predicted"/>
<sequence length="82" mass="9032">MSERKGLQEWTLQIDPEWGLRHMGKCIICGAFSLDTPNASEARDWCLKHAHATGDDSFKLMAIHYGSAIFAEPPSVNGTSPT</sequence>
<dbReference type="InterPro" id="IPR057170">
    <property type="entry name" value="DUF7848"/>
</dbReference>
<organism evidence="2 3">
    <name type="scientific">Streptomyces yunnanensis</name>
    <dbReference type="NCBI Taxonomy" id="156453"/>
    <lineage>
        <taxon>Bacteria</taxon>
        <taxon>Bacillati</taxon>
        <taxon>Actinomycetota</taxon>
        <taxon>Actinomycetes</taxon>
        <taxon>Kitasatosporales</taxon>
        <taxon>Streptomycetaceae</taxon>
        <taxon>Streptomyces</taxon>
    </lineage>
</organism>
<evidence type="ECO:0000313" key="2">
    <source>
        <dbReference type="EMBL" id="WEB40939.1"/>
    </source>
</evidence>
<keyword evidence="3" id="KW-1185">Reference proteome</keyword>
<protein>
    <recommendedName>
        <fullName evidence="1">DUF7848 domain-containing protein</fullName>
    </recommendedName>
</protein>
<gene>
    <name evidence="2" type="ORF">MOV08_17735</name>
</gene>
<dbReference type="EMBL" id="CP095749">
    <property type="protein sequence ID" value="WEB40939.1"/>
    <property type="molecule type" value="Genomic_DNA"/>
</dbReference>
<evidence type="ECO:0000313" key="3">
    <source>
        <dbReference type="Proteomes" id="UP001218629"/>
    </source>
</evidence>
<evidence type="ECO:0000259" key="1">
    <source>
        <dbReference type="Pfam" id="PF25232"/>
    </source>
</evidence>
<dbReference type="Proteomes" id="UP001218629">
    <property type="component" value="Chromosome"/>
</dbReference>